<sequence length="321" mass="37739">MYLSCNMTIASLYKDYYVRWCQQQNIIPVKQTTYRKIFCTEYNFGFKLPKSDTCKICDESKIKLDIAKSNNDDKEEQRLTTFLNSHKIRSKAMQDLLKLETERSENTTNVYVISFELQQAMPIPKLTTGPAFYCRKVYLYNLEVHDYTAEQGHMFLWTENQANRGSDDVACVLFKFLKDKKDVGHLVVFTVNCPGQSKNWLLMAFSLQLIKETCFKTITHHFLVTGHTHLSSDRDFALIEKRHRKYAPEVYSPEGWHKIINDANNKNPLKVTVMQQEDFFGFELLLANVQKRDFSGVYTFHFKTKNTKSFFVERSEYYKKG</sequence>
<dbReference type="InterPro" id="IPR057191">
    <property type="entry name" value="DUF7869"/>
</dbReference>
<dbReference type="AlphaFoldDB" id="A0A9P0Q6R8"/>
<organism evidence="2 3">
    <name type="scientific">Acanthoscelides obtectus</name>
    <name type="common">Bean weevil</name>
    <name type="synonym">Bruchus obtectus</name>
    <dbReference type="NCBI Taxonomy" id="200917"/>
    <lineage>
        <taxon>Eukaryota</taxon>
        <taxon>Metazoa</taxon>
        <taxon>Ecdysozoa</taxon>
        <taxon>Arthropoda</taxon>
        <taxon>Hexapoda</taxon>
        <taxon>Insecta</taxon>
        <taxon>Pterygota</taxon>
        <taxon>Neoptera</taxon>
        <taxon>Endopterygota</taxon>
        <taxon>Coleoptera</taxon>
        <taxon>Polyphaga</taxon>
        <taxon>Cucujiformia</taxon>
        <taxon>Chrysomeloidea</taxon>
        <taxon>Chrysomelidae</taxon>
        <taxon>Bruchinae</taxon>
        <taxon>Bruchini</taxon>
        <taxon>Acanthoscelides</taxon>
    </lineage>
</organism>
<dbReference type="PANTHER" id="PTHR10773">
    <property type="entry name" value="DNA-DIRECTED RNA POLYMERASES I, II, AND III SUBUNIT RPABC2"/>
    <property type="match status" value="1"/>
</dbReference>
<accession>A0A9P0Q6R8</accession>
<evidence type="ECO:0000259" key="1">
    <source>
        <dbReference type="Pfam" id="PF25273"/>
    </source>
</evidence>
<dbReference type="Proteomes" id="UP001152888">
    <property type="component" value="Unassembled WGS sequence"/>
</dbReference>
<comment type="caution">
    <text evidence="2">The sequence shown here is derived from an EMBL/GenBank/DDBJ whole genome shotgun (WGS) entry which is preliminary data.</text>
</comment>
<proteinExistence type="predicted"/>
<gene>
    <name evidence="2" type="ORF">ACAOBT_LOCUS33068</name>
</gene>
<reference evidence="2" key="1">
    <citation type="submission" date="2022-03" db="EMBL/GenBank/DDBJ databases">
        <authorList>
            <person name="Sayadi A."/>
        </authorList>
    </citation>
    <scope>NUCLEOTIDE SEQUENCE</scope>
</reference>
<evidence type="ECO:0000313" key="3">
    <source>
        <dbReference type="Proteomes" id="UP001152888"/>
    </source>
</evidence>
<protein>
    <recommendedName>
        <fullName evidence="1">DUF7869 domain-containing protein</fullName>
    </recommendedName>
</protein>
<keyword evidence="3" id="KW-1185">Reference proteome</keyword>
<dbReference type="OrthoDB" id="6351383at2759"/>
<evidence type="ECO:0000313" key="2">
    <source>
        <dbReference type="EMBL" id="CAH2012872.1"/>
    </source>
</evidence>
<feature type="domain" description="DUF7869" evidence="1">
    <location>
        <begin position="151"/>
        <end position="308"/>
    </location>
</feature>
<dbReference type="PANTHER" id="PTHR10773:SF19">
    <property type="match status" value="1"/>
</dbReference>
<dbReference type="EMBL" id="CAKOFQ010008229">
    <property type="protein sequence ID" value="CAH2012872.1"/>
    <property type="molecule type" value="Genomic_DNA"/>
</dbReference>
<dbReference type="Pfam" id="PF25273">
    <property type="entry name" value="DUF7869"/>
    <property type="match status" value="1"/>
</dbReference>
<name>A0A9P0Q6R8_ACAOB</name>